<name>A0A5J4WNY4_9EUKA</name>
<protein>
    <submittedName>
        <fullName evidence="2">Uncharacterized protein</fullName>
    </submittedName>
</protein>
<evidence type="ECO:0000313" key="2">
    <source>
        <dbReference type="EMBL" id="KAA6396670.1"/>
    </source>
</evidence>
<feature type="compositionally biased region" description="Polar residues" evidence="1">
    <location>
        <begin position="202"/>
        <end position="213"/>
    </location>
</feature>
<evidence type="ECO:0000313" key="3">
    <source>
        <dbReference type="Proteomes" id="UP000324800"/>
    </source>
</evidence>
<dbReference type="EMBL" id="SNRW01001370">
    <property type="protein sequence ID" value="KAA6396670.1"/>
    <property type="molecule type" value="Genomic_DNA"/>
</dbReference>
<feature type="compositionally biased region" description="Basic and acidic residues" evidence="1">
    <location>
        <begin position="191"/>
        <end position="201"/>
    </location>
</feature>
<sequence>MTRLLDLYPYDRPSQILLTTFKKQVHILTQQEIESSDLNPRSGLSPLAQVAVSQIPLEGEEYIPQRSYQKNDGAVLLIAGYNGKLETSIIPLSVLLDFSPDQPKNGNTDYQAQFFFPSLLTSIQLYPQKVKIVEDGGIVYVYGDRASALTWSDRACKIIWTSLQSNGIIHKLMPIRVVDEELTLQQYQSDNKSEYSEKNSMDRSQQSQQIDSTVKTEIPHPTLVWIDYVDKKLTFGTIQKRKTILRDVKDLPSLPLAVAHLPSLHAVAVLCREYSQYPYYEQVQELNENFDRNEFLKAEDTRQEQEKTSIKYGMKDLDNNFSSSSLVGLGLDVSGILGVDPHMFQPYYQIFHNYVME</sequence>
<dbReference type="Proteomes" id="UP000324800">
    <property type="component" value="Unassembled WGS sequence"/>
</dbReference>
<organism evidence="2 3">
    <name type="scientific">Streblomastix strix</name>
    <dbReference type="NCBI Taxonomy" id="222440"/>
    <lineage>
        <taxon>Eukaryota</taxon>
        <taxon>Metamonada</taxon>
        <taxon>Preaxostyla</taxon>
        <taxon>Oxymonadida</taxon>
        <taxon>Streblomastigidae</taxon>
        <taxon>Streblomastix</taxon>
    </lineage>
</organism>
<reference evidence="2 3" key="1">
    <citation type="submission" date="2019-03" db="EMBL/GenBank/DDBJ databases">
        <title>Single cell metagenomics reveals metabolic interactions within the superorganism composed of flagellate Streblomastix strix and complex community of Bacteroidetes bacteria on its surface.</title>
        <authorList>
            <person name="Treitli S.C."/>
            <person name="Kolisko M."/>
            <person name="Husnik F."/>
            <person name="Keeling P."/>
            <person name="Hampl V."/>
        </authorList>
    </citation>
    <scope>NUCLEOTIDE SEQUENCE [LARGE SCALE GENOMIC DNA]</scope>
    <source>
        <strain evidence="2">ST1C</strain>
    </source>
</reference>
<accession>A0A5J4WNY4</accession>
<dbReference type="AlphaFoldDB" id="A0A5J4WNY4"/>
<comment type="caution">
    <text evidence="2">The sequence shown here is derived from an EMBL/GenBank/DDBJ whole genome shotgun (WGS) entry which is preliminary data.</text>
</comment>
<proteinExistence type="predicted"/>
<gene>
    <name evidence="2" type="ORF">EZS28_007805</name>
</gene>
<evidence type="ECO:0000256" key="1">
    <source>
        <dbReference type="SAM" id="MobiDB-lite"/>
    </source>
</evidence>
<feature type="region of interest" description="Disordered" evidence="1">
    <location>
        <begin position="189"/>
        <end position="213"/>
    </location>
</feature>